<sequence>MKQVLRRGAPLLLLLAVGVALAAWFDWRTVLSPQGLAARRGALDALVAEHPLLSAGGFVLAYVLSVLFVLPIATFLTLAGGLVFGWLLGGALAVFSATIGAVLLFLAARHAFGGLLRRHAGEGIRRFADGFSRDAFTYLLVLRLTPVFPFFVVNVAPAFFDVRLATFALATLIGIVPGTFVYSALGAGLDGALAAAAARGEAATLADLVTPQARAALLGLAALALLGLVLKALVLKPRRPAGPDASAP</sequence>
<organism evidence="1 2">
    <name type="scientific">Antarcticirhabdus aurantiaca</name>
    <dbReference type="NCBI Taxonomy" id="2606717"/>
    <lineage>
        <taxon>Bacteria</taxon>
        <taxon>Pseudomonadati</taxon>
        <taxon>Pseudomonadota</taxon>
        <taxon>Alphaproteobacteria</taxon>
        <taxon>Hyphomicrobiales</taxon>
        <taxon>Aurantimonadaceae</taxon>
        <taxon>Antarcticirhabdus</taxon>
    </lineage>
</organism>
<reference evidence="1" key="1">
    <citation type="submission" date="2022-11" db="EMBL/GenBank/DDBJ databases">
        <title>beta-Carotene-producing bacterium, Jeongeuplla avenae sp. nov., alleviates the salt stress of Arabidopsis seedlings.</title>
        <authorList>
            <person name="Jiang L."/>
            <person name="Lee J."/>
        </authorList>
    </citation>
    <scope>NUCLEOTIDE SEQUENCE</scope>
    <source>
        <strain evidence="1">DY_R2A_6</strain>
    </source>
</reference>
<name>A0ACD4NPM0_9HYPH</name>
<dbReference type="Proteomes" id="UP001163223">
    <property type="component" value="Chromosome"/>
</dbReference>
<accession>A0ACD4NPM0</accession>
<keyword evidence="2" id="KW-1185">Reference proteome</keyword>
<evidence type="ECO:0000313" key="2">
    <source>
        <dbReference type="Proteomes" id="UP001163223"/>
    </source>
</evidence>
<protein>
    <submittedName>
        <fullName evidence="1">VTT domain-containing protein</fullName>
    </submittedName>
</protein>
<gene>
    <name evidence="1" type="ORF">OXU80_00720</name>
</gene>
<proteinExistence type="predicted"/>
<evidence type="ECO:0000313" key="1">
    <source>
        <dbReference type="EMBL" id="WAJ28812.1"/>
    </source>
</evidence>
<dbReference type="EMBL" id="CP113520">
    <property type="protein sequence ID" value="WAJ28812.1"/>
    <property type="molecule type" value="Genomic_DNA"/>
</dbReference>